<gene>
    <name evidence="2" type="ORF">NF557_16395</name>
</gene>
<name>A0ABY4YHY5_9MICO</name>
<feature type="domain" description="J" evidence="1">
    <location>
        <begin position="9"/>
        <end position="65"/>
    </location>
</feature>
<dbReference type="EMBL" id="CP099490">
    <property type="protein sequence ID" value="USQ76146.1"/>
    <property type="molecule type" value="Genomic_DNA"/>
</dbReference>
<dbReference type="InterPro" id="IPR050817">
    <property type="entry name" value="DjlA_DnaK_co-chaperone"/>
</dbReference>
<dbReference type="Proteomes" id="UP001056535">
    <property type="component" value="Chromosome"/>
</dbReference>
<dbReference type="PANTHER" id="PTHR24074">
    <property type="entry name" value="CO-CHAPERONE PROTEIN DJLA"/>
    <property type="match status" value="1"/>
</dbReference>
<dbReference type="InterPro" id="IPR001623">
    <property type="entry name" value="DnaJ_domain"/>
</dbReference>
<protein>
    <submittedName>
        <fullName evidence="2">J domain-containing protein</fullName>
    </submittedName>
</protein>
<dbReference type="PRINTS" id="PR00625">
    <property type="entry name" value="JDOMAIN"/>
</dbReference>
<dbReference type="InterPro" id="IPR036869">
    <property type="entry name" value="J_dom_sf"/>
</dbReference>
<reference evidence="2" key="1">
    <citation type="submission" date="2022-06" db="EMBL/GenBank/DDBJ databases">
        <title>Ornithinimicrobium JY.X270.</title>
        <authorList>
            <person name="Huang Y."/>
        </authorList>
    </citation>
    <scope>NUCLEOTIDE SEQUENCE</scope>
    <source>
        <strain evidence="2">JY.X270</strain>
    </source>
</reference>
<sequence length="118" mass="12726">MVDTPDRNAALALLGLSPAASPNQIAAAYRRLARKTHPDRCDDDEAAERFASLNAAYRIASLGVSAVPARGPTVMPVPVWRVEKSKPHVPAGVPFLAGPALWTPWPPRQMTHPEEKGQ</sequence>
<proteinExistence type="predicted"/>
<dbReference type="Gene3D" id="1.10.287.110">
    <property type="entry name" value="DnaJ domain"/>
    <property type="match status" value="1"/>
</dbReference>
<dbReference type="CDD" id="cd06257">
    <property type="entry name" value="DnaJ"/>
    <property type="match status" value="1"/>
</dbReference>
<evidence type="ECO:0000313" key="3">
    <source>
        <dbReference type="Proteomes" id="UP001056535"/>
    </source>
</evidence>
<dbReference type="RefSeq" id="WP_252620841.1">
    <property type="nucleotide sequence ID" value="NZ_CP099490.1"/>
</dbReference>
<dbReference type="SMART" id="SM00271">
    <property type="entry name" value="DnaJ"/>
    <property type="match status" value="1"/>
</dbReference>
<evidence type="ECO:0000313" key="2">
    <source>
        <dbReference type="EMBL" id="USQ76146.1"/>
    </source>
</evidence>
<accession>A0ABY4YHY5</accession>
<dbReference type="PROSITE" id="PS50076">
    <property type="entry name" value="DNAJ_2"/>
    <property type="match status" value="1"/>
</dbReference>
<evidence type="ECO:0000259" key="1">
    <source>
        <dbReference type="PROSITE" id="PS50076"/>
    </source>
</evidence>
<organism evidence="2 3">
    <name type="scientific">Ornithinimicrobium cryptoxanthini</name>
    <dbReference type="NCBI Taxonomy" id="2934161"/>
    <lineage>
        <taxon>Bacteria</taxon>
        <taxon>Bacillati</taxon>
        <taxon>Actinomycetota</taxon>
        <taxon>Actinomycetes</taxon>
        <taxon>Micrococcales</taxon>
        <taxon>Ornithinimicrobiaceae</taxon>
        <taxon>Ornithinimicrobium</taxon>
    </lineage>
</organism>
<dbReference type="SUPFAM" id="SSF46565">
    <property type="entry name" value="Chaperone J-domain"/>
    <property type="match status" value="1"/>
</dbReference>
<keyword evidence="3" id="KW-1185">Reference proteome</keyword>
<dbReference type="Pfam" id="PF00226">
    <property type="entry name" value="DnaJ"/>
    <property type="match status" value="1"/>
</dbReference>